<keyword evidence="2" id="KW-1133">Transmembrane helix</keyword>
<feature type="transmembrane region" description="Helical" evidence="2">
    <location>
        <begin position="467"/>
        <end position="486"/>
    </location>
</feature>
<dbReference type="AlphaFoldDB" id="A0A915CNI5"/>
<sequence>MQKVAISINGRSFPLEDLAVLNIFQQQVWDGLRAHNTSSKVESVKINDYMQFEKLLLHCSVSSSVKIWYNSMEFVKCILERLRQANVKMRSLDVYPYSDQVGMSYFKEFMPNITGMTMRPHAKDFFFSGLPLERANVELPKSLTTLEWQNRNVEEFRRFLPNSRDFAQFIDLIQLSKMNNLRYLLFKFSKLENLDVCSSVAYRNYSKLLGRLQFLKFDLCYGDIGYIVNNFLAITGPTLKIISLNIISDETLVKSPEKIVFKDLFGRVAEKLDDRNVYLHLGLLQRETHPKFIPSSYPKVSKSFERVLSKFEASFVTDYLLIHSIFQMRFNRLTDIKFIQCNAVNNDTLCMIATNCLQLRRLSVLHCKDCCEIGIRHFVEQFHLRHSPVLKIVSRFWCKIFNETKNGETVLIWSDTDTKQLYIQDYDEMDRNRVLGIVLPDPIEELEQQANKTFHSCGRTVTILSQFPSSITALVHFFCCSIRLLLDNHKSELFFIIAFYVLIFLNFPGFVQSVSYDYDAMIVSMSFSTESTTPTTTKATTTTTPTTTTTTTTITTTAAPTTTTAAPTTTTAAPTTTTAAPTTTTAAPTTTTAAPTTSTAAPTTTTAAATTTTAATTAATTTTAVPTTAAPTTTSAGPTTVAPTTAGPTTPGPTTAAATTAGSTTADPLLLQQ</sequence>
<name>A0A915CNI5_9BILA</name>
<dbReference type="InterPro" id="IPR032675">
    <property type="entry name" value="LRR_dom_sf"/>
</dbReference>
<evidence type="ECO:0000256" key="2">
    <source>
        <dbReference type="SAM" id="Phobius"/>
    </source>
</evidence>
<accession>A0A915CNI5</accession>
<feature type="compositionally biased region" description="Low complexity" evidence="1">
    <location>
        <begin position="531"/>
        <end position="666"/>
    </location>
</feature>
<feature type="transmembrane region" description="Helical" evidence="2">
    <location>
        <begin position="493"/>
        <end position="511"/>
    </location>
</feature>
<keyword evidence="3" id="KW-1185">Reference proteome</keyword>
<evidence type="ECO:0000256" key="1">
    <source>
        <dbReference type="SAM" id="MobiDB-lite"/>
    </source>
</evidence>
<keyword evidence="2" id="KW-0472">Membrane</keyword>
<proteinExistence type="predicted"/>
<evidence type="ECO:0000313" key="4">
    <source>
        <dbReference type="WBParaSite" id="jg10978"/>
    </source>
</evidence>
<feature type="region of interest" description="Disordered" evidence="1">
    <location>
        <begin position="531"/>
        <end position="673"/>
    </location>
</feature>
<evidence type="ECO:0000313" key="3">
    <source>
        <dbReference type="Proteomes" id="UP000887574"/>
    </source>
</evidence>
<dbReference type="Proteomes" id="UP000887574">
    <property type="component" value="Unplaced"/>
</dbReference>
<dbReference type="WBParaSite" id="jg10978">
    <property type="protein sequence ID" value="jg10978"/>
    <property type="gene ID" value="jg10978"/>
</dbReference>
<organism evidence="3 4">
    <name type="scientific">Ditylenchus dipsaci</name>
    <dbReference type="NCBI Taxonomy" id="166011"/>
    <lineage>
        <taxon>Eukaryota</taxon>
        <taxon>Metazoa</taxon>
        <taxon>Ecdysozoa</taxon>
        <taxon>Nematoda</taxon>
        <taxon>Chromadorea</taxon>
        <taxon>Rhabditida</taxon>
        <taxon>Tylenchina</taxon>
        <taxon>Tylenchomorpha</taxon>
        <taxon>Sphaerularioidea</taxon>
        <taxon>Anguinidae</taxon>
        <taxon>Anguininae</taxon>
        <taxon>Ditylenchus</taxon>
    </lineage>
</organism>
<reference evidence="4" key="1">
    <citation type="submission" date="2022-11" db="UniProtKB">
        <authorList>
            <consortium name="WormBaseParasite"/>
        </authorList>
    </citation>
    <scope>IDENTIFICATION</scope>
</reference>
<protein>
    <submittedName>
        <fullName evidence="4">Uncharacterized protein</fullName>
    </submittedName>
</protein>
<keyword evidence="2" id="KW-0812">Transmembrane</keyword>
<dbReference type="Gene3D" id="3.80.10.10">
    <property type="entry name" value="Ribonuclease Inhibitor"/>
    <property type="match status" value="1"/>
</dbReference>